<dbReference type="OrthoDB" id="1658288at2759"/>
<gene>
    <name evidence="9" type="ORF">NA57DRAFT_79620</name>
</gene>
<comment type="caution">
    <text evidence="9">The sequence shown here is derived from an EMBL/GenBank/DDBJ whole genome shotgun (WGS) entry which is preliminary data.</text>
</comment>
<evidence type="ECO:0000256" key="5">
    <source>
        <dbReference type="ARBA" id="ARBA00023128"/>
    </source>
</evidence>
<evidence type="ECO:0000256" key="3">
    <source>
        <dbReference type="ARBA" id="ARBA00004370"/>
    </source>
</evidence>
<dbReference type="InterPro" id="IPR036770">
    <property type="entry name" value="Ankyrin_rpt-contain_sf"/>
</dbReference>
<name>A0A9P4IA10_9PEZI</name>
<dbReference type="InterPro" id="IPR002110">
    <property type="entry name" value="Ankyrin_rpt"/>
</dbReference>
<evidence type="ECO:0000313" key="9">
    <source>
        <dbReference type="EMBL" id="KAF2095134.1"/>
    </source>
</evidence>
<dbReference type="InterPro" id="IPR052374">
    <property type="entry name" value="SERAC1"/>
</dbReference>
<keyword evidence="7" id="KW-0040">ANK repeat</keyword>
<keyword evidence="5" id="KW-0496">Mitochondrion</keyword>
<dbReference type="Proteomes" id="UP000799772">
    <property type="component" value="Unassembled WGS sequence"/>
</dbReference>
<organism evidence="9 10">
    <name type="scientific">Rhizodiscina lignyota</name>
    <dbReference type="NCBI Taxonomy" id="1504668"/>
    <lineage>
        <taxon>Eukaryota</taxon>
        <taxon>Fungi</taxon>
        <taxon>Dikarya</taxon>
        <taxon>Ascomycota</taxon>
        <taxon>Pezizomycotina</taxon>
        <taxon>Dothideomycetes</taxon>
        <taxon>Pleosporomycetidae</taxon>
        <taxon>Aulographales</taxon>
        <taxon>Rhizodiscinaceae</taxon>
        <taxon>Rhizodiscina</taxon>
    </lineage>
</organism>
<evidence type="ECO:0000256" key="6">
    <source>
        <dbReference type="ARBA" id="ARBA00023136"/>
    </source>
</evidence>
<dbReference type="SUPFAM" id="SSF48403">
    <property type="entry name" value="Ankyrin repeat"/>
    <property type="match status" value="1"/>
</dbReference>
<protein>
    <recommendedName>
        <fullName evidence="11">Ankyrin</fullName>
    </recommendedName>
</protein>
<feature type="repeat" description="ANK" evidence="7">
    <location>
        <begin position="423"/>
        <end position="448"/>
    </location>
</feature>
<comment type="subcellular location">
    <subcellularLocation>
        <location evidence="2">Endoplasmic reticulum</location>
    </subcellularLocation>
    <subcellularLocation>
        <location evidence="3">Membrane</location>
    </subcellularLocation>
    <subcellularLocation>
        <location evidence="1">Mitochondrion</location>
    </subcellularLocation>
</comment>
<accession>A0A9P4IA10</accession>
<dbReference type="GO" id="GO:0016020">
    <property type="term" value="C:membrane"/>
    <property type="evidence" value="ECO:0007669"/>
    <property type="project" value="UniProtKB-SubCell"/>
</dbReference>
<evidence type="ECO:0000256" key="8">
    <source>
        <dbReference type="SAM" id="MobiDB-lite"/>
    </source>
</evidence>
<evidence type="ECO:0008006" key="11">
    <source>
        <dbReference type="Google" id="ProtNLM"/>
    </source>
</evidence>
<evidence type="ECO:0000256" key="4">
    <source>
        <dbReference type="ARBA" id="ARBA00022824"/>
    </source>
</evidence>
<dbReference type="EMBL" id="ML978132">
    <property type="protein sequence ID" value="KAF2095134.1"/>
    <property type="molecule type" value="Genomic_DNA"/>
</dbReference>
<feature type="compositionally biased region" description="Polar residues" evidence="8">
    <location>
        <begin position="335"/>
        <end position="353"/>
    </location>
</feature>
<keyword evidence="4" id="KW-0256">Endoplasmic reticulum</keyword>
<dbReference type="PANTHER" id="PTHR48182:SF2">
    <property type="entry name" value="PROTEIN SERAC1"/>
    <property type="match status" value="1"/>
</dbReference>
<dbReference type="PANTHER" id="PTHR48182">
    <property type="entry name" value="PROTEIN SERAC1"/>
    <property type="match status" value="1"/>
</dbReference>
<dbReference type="Gene3D" id="1.25.40.20">
    <property type="entry name" value="Ankyrin repeat-containing domain"/>
    <property type="match status" value="1"/>
</dbReference>
<feature type="region of interest" description="Disordered" evidence="8">
    <location>
        <begin position="330"/>
        <end position="353"/>
    </location>
</feature>
<dbReference type="GO" id="GO:0005783">
    <property type="term" value="C:endoplasmic reticulum"/>
    <property type="evidence" value="ECO:0007669"/>
    <property type="project" value="UniProtKB-SubCell"/>
</dbReference>
<evidence type="ECO:0000256" key="7">
    <source>
        <dbReference type="PROSITE-ProRule" id="PRU00023"/>
    </source>
</evidence>
<dbReference type="PROSITE" id="PS50088">
    <property type="entry name" value="ANK_REPEAT"/>
    <property type="match status" value="2"/>
</dbReference>
<evidence type="ECO:0000256" key="2">
    <source>
        <dbReference type="ARBA" id="ARBA00004240"/>
    </source>
</evidence>
<dbReference type="Pfam" id="PF12796">
    <property type="entry name" value="Ank_2"/>
    <property type="match status" value="1"/>
</dbReference>
<feature type="repeat" description="ANK" evidence="7">
    <location>
        <begin position="465"/>
        <end position="497"/>
    </location>
</feature>
<keyword evidence="10" id="KW-1185">Reference proteome</keyword>
<feature type="region of interest" description="Disordered" evidence="8">
    <location>
        <begin position="141"/>
        <end position="166"/>
    </location>
</feature>
<proteinExistence type="predicted"/>
<evidence type="ECO:0000313" key="10">
    <source>
        <dbReference type="Proteomes" id="UP000799772"/>
    </source>
</evidence>
<sequence>MSSLEASAETGPARADPDESHANNRGASHAPHHDSNGSHALFPQEKQRSSSLPRLDTGTVQGNRRIHPRPANTTSSDETDGIRMVEHELYPPESTASNLPSPSIDIVVVHMFVGQPEHKDRDDLSSFVISEKRSAIKRLATAQVQGRPDSNSQSHASSPLRGDFENSRHTWLGDPNMLPKIVPEARILAFGYDLTTSNPTDTIDFDAQSKKLLHNIGIIKRCHCRSRPIIFLGYGYGGTWIQHKLIKDHYGDSDIVKATVGTLFFANPPRGAALLKKRTAAALPDTSRKLLDLGSDSKMVAKLHDDFKSLSRKYCFYYFNFVEHTPKENRPPELVTTSRFSSGTPGHNDTQGPLNYDYTMSRSFDQMLHFDGPSDFDFQAVYSRFLRLVHIQQLLSAAADPHGPQKLETLIHKGLDVNLQNRCGKSALHIAVERSNFNMVRSLLGRSAAFRYGRIEENVNITTRDGKSALDIAVEKGDKNIVDLLLRKRAKVSDRTRHLATKKDIKELPTKNAR</sequence>
<dbReference type="AlphaFoldDB" id="A0A9P4IA10"/>
<evidence type="ECO:0000256" key="1">
    <source>
        <dbReference type="ARBA" id="ARBA00004173"/>
    </source>
</evidence>
<dbReference type="PROSITE" id="PS50297">
    <property type="entry name" value="ANK_REP_REGION"/>
    <property type="match status" value="2"/>
</dbReference>
<feature type="region of interest" description="Disordered" evidence="8">
    <location>
        <begin position="1"/>
        <end position="81"/>
    </location>
</feature>
<reference evidence="9" key="1">
    <citation type="journal article" date="2020" name="Stud. Mycol.">
        <title>101 Dothideomycetes genomes: a test case for predicting lifestyles and emergence of pathogens.</title>
        <authorList>
            <person name="Haridas S."/>
            <person name="Albert R."/>
            <person name="Binder M."/>
            <person name="Bloem J."/>
            <person name="Labutti K."/>
            <person name="Salamov A."/>
            <person name="Andreopoulos B."/>
            <person name="Baker S."/>
            <person name="Barry K."/>
            <person name="Bills G."/>
            <person name="Bluhm B."/>
            <person name="Cannon C."/>
            <person name="Castanera R."/>
            <person name="Culley D."/>
            <person name="Daum C."/>
            <person name="Ezra D."/>
            <person name="Gonzalez J."/>
            <person name="Henrissat B."/>
            <person name="Kuo A."/>
            <person name="Liang C."/>
            <person name="Lipzen A."/>
            <person name="Lutzoni F."/>
            <person name="Magnuson J."/>
            <person name="Mondo S."/>
            <person name="Nolan M."/>
            <person name="Ohm R."/>
            <person name="Pangilinan J."/>
            <person name="Park H.-J."/>
            <person name="Ramirez L."/>
            <person name="Alfaro M."/>
            <person name="Sun H."/>
            <person name="Tritt A."/>
            <person name="Yoshinaga Y."/>
            <person name="Zwiers L.-H."/>
            <person name="Turgeon B."/>
            <person name="Goodwin S."/>
            <person name="Spatafora J."/>
            <person name="Crous P."/>
            <person name="Grigoriev I."/>
        </authorList>
    </citation>
    <scope>NUCLEOTIDE SEQUENCE</scope>
    <source>
        <strain evidence="9">CBS 133067</strain>
    </source>
</reference>
<dbReference type="SMART" id="SM00248">
    <property type="entry name" value="ANK"/>
    <property type="match status" value="2"/>
</dbReference>
<dbReference type="GO" id="GO:0005739">
    <property type="term" value="C:mitochondrion"/>
    <property type="evidence" value="ECO:0007669"/>
    <property type="project" value="UniProtKB-SubCell"/>
</dbReference>
<feature type="compositionally biased region" description="Polar residues" evidence="8">
    <location>
        <begin position="142"/>
        <end position="157"/>
    </location>
</feature>
<keyword evidence="6" id="KW-0472">Membrane</keyword>